<dbReference type="InterPro" id="IPR010399">
    <property type="entry name" value="Tify_dom"/>
</dbReference>
<feature type="non-terminal residue" evidence="7">
    <location>
        <position position="1"/>
    </location>
</feature>
<comment type="similarity">
    <text evidence="1 4">Belongs to the TIFY/JAZ family.</text>
</comment>
<dbReference type="GO" id="GO:2000022">
    <property type="term" value="P:regulation of jasmonic acid mediated signaling pathway"/>
    <property type="evidence" value="ECO:0007669"/>
    <property type="project" value="UniProtKB-UniRule"/>
</dbReference>
<comment type="function">
    <text evidence="4">Repressor of jasmonate responses.</text>
</comment>
<organism evidence="7">
    <name type="scientific">Musa acuminata subsp. malaccensis</name>
    <name type="common">Wild banana</name>
    <name type="synonym">Musa malaccensis</name>
    <dbReference type="NCBI Taxonomy" id="214687"/>
    <lineage>
        <taxon>Eukaryota</taxon>
        <taxon>Viridiplantae</taxon>
        <taxon>Streptophyta</taxon>
        <taxon>Embryophyta</taxon>
        <taxon>Tracheophyta</taxon>
        <taxon>Spermatophyta</taxon>
        <taxon>Magnoliopsida</taxon>
        <taxon>Liliopsida</taxon>
        <taxon>Zingiberales</taxon>
        <taxon>Musaceae</taxon>
        <taxon>Musa</taxon>
    </lineage>
</organism>
<evidence type="ECO:0000256" key="4">
    <source>
        <dbReference type="RuleBase" id="RU369065"/>
    </source>
</evidence>
<dbReference type="EMBL" id="HG996469">
    <property type="protein sequence ID" value="CAG1841689.1"/>
    <property type="molecule type" value="Genomic_DNA"/>
</dbReference>
<dbReference type="InterPro" id="IPR018467">
    <property type="entry name" value="CCT_CS"/>
</dbReference>
<feature type="compositionally biased region" description="Basic and acidic residues" evidence="5">
    <location>
        <begin position="44"/>
        <end position="61"/>
    </location>
</feature>
<proteinExistence type="inferred from homology"/>
<dbReference type="PANTHER" id="PTHR33077">
    <property type="entry name" value="PROTEIN TIFY 4A-RELATED-RELATED"/>
    <property type="match status" value="1"/>
</dbReference>
<dbReference type="Pfam" id="PF06200">
    <property type="entry name" value="tify"/>
    <property type="match status" value="1"/>
</dbReference>
<evidence type="ECO:0000313" key="7">
    <source>
        <dbReference type="EMBL" id="CAG1841689.1"/>
    </source>
</evidence>
<dbReference type="SMART" id="SM00979">
    <property type="entry name" value="TIFY"/>
    <property type="match status" value="1"/>
</dbReference>
<evidence type="ECO:0000256" key="3">
    <source>
        <dbReference type="ARBA" id="ARBA00022843"/>
    </source>
</evidence>
<comment type="subcellular location">
    <subcellularLocation>
        <location evidence="4">Nucleus</location>
    </subcellularLocation>
</comment>
<accession>A0A8D7A307</accession>
<dbReference type="PROSITE" id="PS51320">
    <property type="entry name" value="TIFY"/>
    <property type="match status" value="1"/>
</dbReference>
<dbReference type="GO" id="GO:0005634">
    <property type="term" value="C:nucleus"/>
    <property type="evidence" value="ECO:0007669"/>
    <property type="project" value="UniProtKB-SubCell"/>
</dbReference>
<feature type="region of interest" description="Disordered" evidence="5">
    <location>
        <begin position="213"/>
        <end position="246"/>
    </location>
</feature>
<protein>
    <recommendedName>
        <fullName evidence="4">Protein TIFY</fullName>
    </recommendedName>
    <alternativeName>
        <fullName evidence="4">Jasmonate ZIM domain-containing protein</fullName>
    </alternativeName>
</protein>
<feature type="region of interest" description="Disordered" evidence="5">
    <location>
        <begin position="32"/>
        <end position="66"/>
    </location>
</feature>
<dbReference type="Pfam" id="PF09425">
    <property type="entry name" value="Jas_motif"/>
    <property type="match status" value="1"/>
</dbReference>
<keyword evidence="2 4" id="KW-1184">Jasmonic acid signaling pathway</keyword>
<feature type="domain" description="Tify" evidence="6">
    <location>
        <begin position="86"/>
        <end position="121"/>
    </location>
</feature>
<dbReference type="PANTHER" id="PTHR33077:SF61">
    <property type="entry name" value="PROTEIN TIFY 3A-RELATED"/>
    <property type="match status" value="1"/>
</dbReference>
<evidence type="ECO:0000256" key="5">
    <source>
        <dbReference type="SAM" id="MobiDB-lite"/>
    </source>
</evidence>
<sequence>PSFSHFFFFFSSSCSSSSSAVFQEEKMHARMDILKAQSQPASGDRSEVDSEKKEAKEEESAVHLSLSGSAAATEVGIRNLPTPKPSPPATSQLIMFYGGAVNVYDAVPPEKAQAIMLIAAATAVVARAAANNTAAVAAIAKPPVVVGPAAATTAAAVPAAPVLTRTLSFLSSSAASNGAPTQPQLAPNPSSPLCKLQAELPIARRHSLQRFLEKRHDSRVASKAPYASVKPSDDVDVASEGQPQLI</sequence>
<evidence type="ECO:0000256" key="2">
    <source>
        <dbReference type="ARBA" id="ARBA00022819"/>
    </source>
</evidence>
<reference evidence="7" key="1">
    <citation type="submission" date="2021-03" db="EMBL/GenBank/DDBJ databases">
        <authorList>
            <consortium name="Genoscope - CEA"/>
            <person name="William W."/>
        </authorList>
    </citation>
    <scope>NUCLEOTIDE SEQUENCE</scope>
    <source>
        <strain evidence="7">Doubled-haploid Pahang</strain>
    </source>
</reference>
<name>A0A8D7A307_MUSAM</name>
<evidence type="ECO:0000259" key="6">
    <source>
        <dbReference type="PROSITE" id="PS51320"/>
    </source>
</evidence>
<dbReference type="GO" id="GO:0009611">
    <property type="term" value="P:response to wounding"/>
    <property type="evidence" value="ECO:0007669"/>
    <property type="project" value="UniProtKB-UniRule"/>
</dbReference>
<gene>
    <name evidence="7" type="ORF">GSMUA_114840.1</name>
</gene>
<evidence type="ECO:0000256" key="1">
    <source>
        <dbReference type="ARBA" id="ARBA00008614"/>
    </source>
</evidence>
<dbReference type="GO" id="GO:0031347">
    <property type="term" value="P:regulation of defense response"/>
    <property type="evidence" value="ECO:0007669"/>
    <property type="project" value="UniProtKB-UniRule"/>
</dbReference>
<dbReference type="InterPro" id="IPR040390">
    <property type="entry name" value="TIFY/JAZ"/>
</dbReference>
<dbReference type="AlphaFoldDB" id="A0A8D7A307"/>
<keyword evidence="4" id="KW-0539">Nucleus</keyword>
<comment type="domain">
    <text evidence="4">The jas domain is required for interaction with COI1.</text>
</comment>
<keyword evidence="3" id="KW-0832">Ubl conjugation</keyword>